<evidence type="ECO:0000256" key="2">
    <source>
        <dbReference type="ARBA" id="ARBA00011738"/>
    </source>
</evidence>
<dbReference type="Pfam" id="PF00763">
    <property type="entry name" value="THF_DHG_CYH"/>
    <property type="match status" value="1"/>
</dbReference>
<dbReference type="FunFam" id="3.40.50.10860:FF:000001">
    <property type="entry name" value="Bifunctional protein FolD"/>
    <property type="match status" value="1"/>
</dbReference>
<keyword evidence="5 13" id="KW-0658">Purine biosynthesis</keyword>
<dbReference type="AlphaFoldDB" id="A0A8E1RXL8"/>
<evidence type="ECO:0000256" key="10">
    <source>
        <dbReference type="ARBA" id="ARBA00023167"/>
    </source>
</evidence>
<dbReference type="GO" id="GO:0009086">
    <property type="term" value="P:methionine biosynthetic process"/>
    <property type="evidence" value="ECO:0007669"/>
    <property type="project" value="UniProtKB-KW"/>
</dbReference>
<evidence type="ECO:0000256" key="8">
    <source>
        <dbReference type="ARBA" id="ARBA00023002"/>
    </source>
</evidence>
<dbReference type="EMBL" id="LDSE01000026">
    <property type="protein sequence ID" value="KTS67187.1"/>
    <property type="molecule type" value="Genomic_DNA"/>
</dbReference>
<dbReference type="InterPro" id="IPR020867">
    <property type="entry name" value="THF_DH/CycHdrlase_CS"/>
</dbReference>
<evidence type="ECO:0000256" key="6">
    <source>
        <dbReference type="ARBA" id="ARBA00022801"/>
    </source>
</evidence>
<dbReference type="OrthoDB" id="9803580at2"/>
<keyword evidence="10 13" id="KW-0486">Methionine biosynthesis</keyword>
<evidence type="ECO:0000259" key="15">
    <source>
        <dbReference type="Pfam" id="PF02882"/>
    </source>
</evidence>
<comment type="caution">
    <text evidence="13">Lacks conserved residue(s) required for the propagation of feature annotation.</text>
</comment>
<dbReference type="GO" id="GO:0035999">
    <property type="term" value="P:tetrahydrofolate interconversion"/>
    <property type="evidence" value="ECO:0007669"/>
    <property type="project" value="UniProtKB-UniRule"/>
</dbReference>
<feature type="binding site" evidence="13">
    <location>
        <position position="232"/>
    </location>
    <ligand>
        <name>NADP(+)</name>
        <dbReference type="ChEBI" id="CHEBI:58349"/>
    </ligand>
</feature>
<dbReference type="Proteomes" id="UP000071979">
    <property type="component" value="Unassembled WGS sequence"/>
</dbReference>
<dbReference type="InterPro" id="IPR046346">
    <property type="entry name" value="Aminoacid_DH-like_N_sf"/>
</dbReference>
<dbReference type="GO" id="GO:0006164">
    <property type="term" value="P:purine nucleotide biosynthetic process"/>
    <property type="evidence" value="ECO:0007669"/>
    <property type="project" value="UniProtKB-KW"/>
</dbReference>
<dbReference type="InterPro" id="IPR000672">
    <property type="entry name" value="THF_DH/CycHdrlase"/>
</dbReference>
<evidence type="ECO:0000313" key="17">
    <source>
        <dbReference type="EMBL" id="TQC71036.1"/>
    </source>
</evidence>
<evidence type="ECO:0000313" key="16">
    <source>
        <dbReference type="EMBL" id="KTS67187.1"/>
    </source>
</evidence>
<name>A0A8E1RXL8_9GAMM</name>
<keyword evidence="3 13" id="KW-0554">One-carbon metabolism</keyword>
<keyword evidence="9 13" id="KW-0368">Histidine biosynthesis</keyword>
<dbReference type="EMBL" id="VICF01000007">
    <property type="protein sequence ID" value="TQC71036.1"/>
    <property type="molecule type" value="Genomic_DNA"/>
</dbReference>
<dbReference type="RefSeq" id="WP_021508629.1">
    <property type="nucleotide sequence ID" value="NZ_CP076369.1"/>
</dbReference>
<dbReference type="HAMAP" id="MF_01576">
    <property type="entry name" value="THF_DHG_CYH"/>
    <property type="match status" value="1"/>
</dbReference>
<feature type="binding site" evidence="13">
    <location>
        <begin position="166"/>
        <end position="168"/>
    </location>
    <ligand>
        <name>NADP(+)</name>
        <dbReference type="ChEBI" id="CHEBI:58349"/>
    </ligand>
</feature>
<keyword evidence="7 13" id="KW-0521">NADP</keyword>
<keyword evidence="6 13" id="KW-0378">Hydrolase</keyword>
<dbReference type="GO" id="GO:0004477">
    <property type="term" value="F:methenyltetrahydrofolate cyclohydrolase activity"/>
    <property type="evidence" value="ECO:0007669"/>
    <property type="project" value="UniProtKB-UniRule"/>
</dbReference>
<dbReference type="InterPro" id="IPR036291">
    <property type="entry name" value="NAD(P)-bd_dom_sf"/>
</dbReference>
<comment type="pathway">
    <text evidence="1 13">One-carbon metabolism; tetrahydrofolate interconversion.</text>
</comment>
<dbReference type="SUPFAM" id="SSF53223">
    <property type="entry name" value="Aminoacid dehydrogenase-like, N-terminal domain"/>
    <property type="match status" value="1"/>
</dbReference>
<comment type="similarity">
    <text evidence="13">Belongs to the tetrahydrofolate dehydrogenase/cyclohydrolase family.</text>
</comment>
<protein>
    <recommendedName>
        <fullName evidence="13">Bifunctional protein FolD</fullName>
    </recommendedName>
    <domain>
        <recommendedName>
            <fullName evidence="13">Methylenetetrahydrofolate dehydrogenase</fullName>
            <ecNumber evidence="13">1.5.1.5</ecNumber>
        </recommendedName>
    </domain>
    <domain>
        <recommendedName>
            <fullName evidence="13">Methenyltetrahydrofolate cyclohydrolase</fullName>
            <ecNumber evidence="13">3.5.4.9</ecNumber>
        </recommendedName>
    </domain>
</protein>
<evidence type="ECO:0000256" key="4">
    <source>
        <dbReference type="ARBA" id="ARBA00022605"/>
    </source>
</evidence>
<evidence type="ECO:0000256" key="5">
    <source>
        <dbReference type="ARBA" id="ARBA00022755"/>
    </source>
</evidence>
<feature type="domain" description="Tetrahydrofolate dehydrogenase/cyclohydrolase catalytic" evidence="14">
    <location>
        <begin position="6"/>
        <end position="121"/>
    </location>
</feature>
<comment type="subunit">
    <text evidence="2 13">Homodimer.</text>
</comment>
<dbReference type="UniPathway" id="UPA00193"/>
<keyword evidence="19" id="KW-1185">Reference proteome</keyword>
<feature type="domain" description="Tetrahydrofolate dehydrogenase/cyclohydrolase NAD(P)-binding" evidence="15">
    <location>
        <begin position="140"/>
        <end position="281"/>
    </location>
</feature>
<dbReference type="PRINTS" id="PR00085">
    <property type="entry name" value="THFDHDRGNASE"/>
</dbReference>
<dbReference type="CDD" id="cd01080">
    <property type="entry name" value="NAD_bind_m-THF_DH_Cyclohyd"/>
    <property type="match status" value="1"/>
</dbReference>
<evidence type="ECO:0000313" key="18">
    <source>
        <dbReference type="Proteomes" id="UP000071979"/>
    </source>
</evidence>
<comment type="catalytic activity">
    <reaction evidence="12 13">
        <text>(6R)-5,10-methenyltetrahydrofolate + H2O = (6R)-10-formyltetrahydrofolate + H(+)</text>
        <dbReference type="Rhea" id="RHEA:23700"/>
        <dbReference type="ChEBI" id="CHEBI:15377"/>
        <dbReference type="ChEBI" id="CHEBI:15378"/>
        <dbReference type="ChEBI" id="CHEBI:57455"/>
        <dbReference type="ChEBI" id="CHEBI:195366"/>
        <dbReference type="EC" id="3.5.4.9"/>
    </reaction>
</comment>
<dbReference type="NCBIfam" id="NF010783">
    <property type="entry name" value="PRK14186.1"/>
    <property type="match status" value="1"/>
</dbReference>
<dbReference type="InterPro" id="IPR020630">
    <property type="entry name" value="THF_DH/CycHdrlase_cat_dom"/>
</dbReference>
<dbReference type="PANTHER" id="PTHR48099">
    <property type="entry name" value="C-1-TETRAHYDROFOLATE SYNTHASE, CYTOPLASMIC-RELATED"/>
    <property type="match status" value="1"/>
</dbReference>
<evidence type="ECO:0000256" key="3">
    <source>
        <dbReference type="ARBA" id="ARBA00022563"/>
    </source>
</evidence>
<dbReference type="Gene3D" id="3.40.50.720">
    <property type="entry name" value="NAD(P)-binding Rossmann-like Domain"/>
    <property type="match status" value="1"/>
</dbReference>
<evidence type="ECO:0000256" key="11">
    <source>
        <dbReference type="ARBA" id="ARBA00023268"/>
    </source>
</evidence>
<evidence type="ECO:0000313" key="19">
    <source>
        <dbReference type="Proteomes" id="UP000319715"/>
    </source>
</evidence>
<reference evidence="16 18" key="1">
    <citation type="journal article" date="2016" name="Front. Microbiol.">
        <title>Genomic Resource of Rice Seed Associated Bacteria.</title>
        <authorList>
            <person name="Midha S."/>
            <person name="Bansal K."/>
            <person name="Sharma S."/>
            <person name="Kumar N."/>
            <person name="Patil P.P."/>
            <person name="Chaudhry V."/>
            <person name="Patil P.B."/>
        </authorList>
    </citation>
    <scope>NUCLEOTIDE SEQUENCE [LARGE SCALE GENOMIC DNA]</scope>
    <source>
        <strain evidence="16 18">SA3</strain>
    </source>
</reference>
<dbReference type="EC" id="1.5.1.5" evidence="13"/>
<evidence type="ECO:0000259" key="14">
    <source>
        <dbReference type="Pfam" id="PF00763"/>
    </source>
</evidence>
<dbReference type="PROSITE" id="PS00766">
    <property type="entry name" value="THF_DHG_CYH_1"/>
    <property type="match status" value="1"/>
</dbReference>
<evidence type="ECO:0000256" key="7">
    <source>
        <dbReference type="ARBA" id="ARBA00022857"/>
    </source>
</evidence>
<dbReference type="Pfam" id="PF02882">
    <property type="entry name" value="THF_DHG_CYH_C"/>
    <property type="match status" value="1"/>
</dbReference>
<accession>A0A8E1RXL8</accession>
<dbReference type="GO" id="GO:0005829">
    <property type="term" value="C:cytosol"/>
    <property type="evidence" value="ECO:0007669"/>
    <property type="project" value="TreeGrafter"/>
</dbReference>
<comment type="function">
    <text evidence="13">Catalyzes the oxidation of 5,10-methylenetetrahydrofolate to 5,10-methenyltetrahydrofolate and then the hydrolysis of 5,10-methenyltetrahydrofolate to 10-formyltetrahydrofolate.</text>
</comment>
<proteinExistence type="inferred from homology"/>
<dbReference type="SUPFAM" id="SSF51735">
    <property type="entry name" value="NAD(P)-binding Rossmann-fold domains"/>
    <property type="match status" value="1"/>
</dbReference>
<dbReference type="GO" id="GO:0004488">
    <property type="term" value="F:methylenetetrahydrofolate dehydrogenase (NADP+) activity"/>
    <property type="evidence" value="ECO:0007669"/>
    <property type="project" value="UniProtKB-UniRule"/>
</dbReference>
<dbReference type="NCBIfam" id="NF008058">
    <property type="entry name" value="PRK10792.1"/>
    <property type="match status" value="1"/>
</dbReference>
<dbReference type="Proteomes" id="UP000319715">
    <property type="component" value="Unassembled WGS sequence"/>
</dbReference>
<gene>
    <name evidence="13 17" type="primary">folD</name>
    <name evidence="17" type="ORF">FK492_17910</name>
    <name evidence="16" type="ORF">SA3R_14735</name>
</gene>
<organism evidence="16 18">
    <name type="scientific">Pantoea dispersa</name>
    <dbReference type="NCBI Taxonomy" id="59814"/>
    <lineage>
        <taxon>Bacteria</taxon>
        <taxon>Pseudomonadati</taxon>
        <taxon>Pseudomonadota</taxon>
        <taxon>Gammaproteobacteria</taxon>
        <taxon>Enterobacterales</taxon>
        <taxon>Erwiniaceae</taxon>
        <taxon>Pantoea</taxon>
    </lineage>
</organism>
<dbReference type="InterPro" id="IPR020631">
    <property type="entry name" value="THF_DH/CycHdrlase_NAD-bd_dom"/>
</dbReference>
<keyword evidence="8 13" id="KW-0560">Oxidoreductase</keyword>
<sequence length="288" mass="30957">MAAKIIDGKTIAQQVRLEVAEKVQQRLAAGKRAPGLAVVLVGENPASQIYVANKRRACEEVGFVSRAYNLPASTSEAELLDVIDELNNDDAIDGILVQLPLPAGIDNVKVLERITPDKDVDGFHPYNVGRLCQRAPKLRPCTPRGIVTLLERYNIDTYGLNAVVVGASNIVGRPMSMELLLAGCTTTVTHRFTKDLRHHVEHADLLVVAVGKPGFIPGDWIKPGAIVIDVGINRLESGKVVGDVDFASASERAAYITPVPGGVGPMTVATLIENTLLACEQYHDVEQA</sequence>
<keyword evidence="4 13" id="KW-0028">Amino-acid biosynthesis</keyword>
<evidence type="ECO:0000256" key="13">
    <source>
        <dbReference type="HAMAP-Rule" id="MF_01576"/>
    </source>
</evidence>
<reference evidence="17 19" key="2">
    <citation type="submission" date="2019-06" db="EMBL/GenBank/DDBJ databases">
        <title>Pantoea dispersa Assembly.</title>
        <authorList>
            <person name="Wang J."/>
        </authorList>
    </citation>
    <scope>NUCLEOTIDE SEQUENCE [LARGE SCALE GENOMIC DNA]</scope>
    <source>
        <strain evidence="17">Bio</strain>
        <strain evidence="19">bio</strain>
    </source>
</reference>
<comment type="caution">
    <text evidence="16">The sequence shown here is derived from an EMBL/GenBank/DDBJ whole genome shotgun (WGS) entry which is preliminary data.</text>
</comment>
<dbReference type="GO" id="GO:0000105">
    <property type="term" value="P:L-histidine biosynthetic process"/>
    <property type="evidence" value="ECO:0007669"/>
    <property type="project" value="UniProtKB-KW"/>
</dbReference>
<comment type="catalytic activity">
    <reaction evidence="13">
        <text>(6R)-5,10-methylene-5,6,7,8-tetrahydrofolate + NADP(+) = (6R)-5,10-methenyltetrahydrofolate + NADPH</text>
        <dbReference type="Rhea" id="RHEA:22812"/>
        <dbReference type="ChEBI" id="CHEBI:15636"/>
        <dbReference type="ChEBI" id="CHEBI:57455"/>
        <dbReference type="ChEBI" id="CHEBI:57783"/>
        <dbReference type="ChEBI" id="CHEBI:58349"/>
        <dbReference type="EC" id="1.5.1.5"/>
    </reaction>
</comment>
<evidence type="ECO:0000256" key="9">
    <source>
        <dbReference type="ARBA" id="ARBA00023102"/>
    </source>
</evidence>
<dbReference type="PANTHER" id="PTHR48099:SF5">
    <property type="entry name" value="C-1-TETRAHYDROFOLATE SYNTHASE, CYTOPLASMIC"/>
    <property type="match status" value="1"/>
</dbReference>
<evidence type="ECO:0000256" key="1">
    <source>
        <dbReference type="ARBA" id="ARBA00004777"/>
    </source>
</evidence>
<keyword evidence="11 13" id="KW-0511">Multifunctional enzyme</keyword>
<evidence type="ECO:0000256" key="12">
    <source>
        <dbReference type="ARBA" id="ARBA00036357"/>
    </source>
</evidence>
<dbReference type="PROSITE" id="PS00767">
    <property type="entry name" value="THF_DHG_CYH_2"/>
    <property type="match status" value="1"/>
</dbReference>
<dbReference type="Gene3D" id="3.40.50.10860">
    <property type="entry name" value="Leucine Dehydrogenase, chain A, domain 1"/>
    <property type="match status" value="1"/>
</dbReference>
<dbReference type="EC" id="3.5.4.9" evidence="13"/>
<dbReference type="FunFam" id="3.40.50.720:FF:000006">
    <property type="entry name" value="Bifunctional protein FolD"/>
    <property type="match status" value="1"/>
</dbReference>